<dbReference type="AlphaFoldDB" id="A0A1H8BSZ1"/>
<organism evidence="1 2">
    <name type="scientific">Mucilaginibacter gossypiicola</name>
    <dbReference type="NCBI Taxonomy" id="551995"/>
    <lineage>
        <taxon>Bacteria</taxon>
        <taxon>Pseudomonadati</taxon>
        <taxon>Bacteroidota</taxon>
        <taxon>Sphingobacteriia</taxon>
        <taxon>Sphingobacteriales</taxon>
        <taxon>Sphingobacteriaceae</taxon>
        <taxon>Mucilaginibacter</taxon>
    </lineage>
</organism>
<proteinExistence type="predicted"/>
<dbReference type="InterPro" id="IPR012347">
    <property type="entry name" value="Ferritin-like"/>
</dbReference>
<protein>
    <submittedName>
        <fullName evidence="1">Uncharacterized protein</fullName>
    </submittedName>
</protein>
<dbReference type="RefSeq" id="WP_091208452.1">
    <property type="nucleotide sequence ID" value="NZ_FOCL01000001.1"/>
</dbReference>
<reference evidence="2" key="1">
    <citation type="submission" date="2016-10" db="EMBL/GenBank/DDBJ databases">
        <authorList>
            <person name="Varghese N."/>
            <person name="Submissions S."/>
        </authorList>
    </citation>
    <scope>NUCLEOTIDE SEQUENCE [LARGE SCALE GENOMIC DNA]</scope>
    <source>
        <strain evidence="2">Gh-48</strain>
    </source>
</reference>
<dbReference type="EMBL" id="FOCL01000001">
    <property type="protein sequence ID" value="SEM85872.1"/>
    <property type="molecule type" value="Genomic_DNA"/>
</dbReference>
<evidence type="ECO:0000313" key="2">
    <source>
        <dbReference type="Proteomes" id="UP000198942"/>
    </source>
</evidence>
<sequence length="170" mass="18764">MGNFSKKEGKSDESRESTAKELFLKTLADVYFIKSSAVSSLGSIASRVVNTDCKLLVLQLGTAMNGQILRLKLITSLIANNGIILEPRSQPYDEIVNYLKASDQEGAMAKDAIILSRFLVVNSTEISSFKLLIKVAPVLKTKMVRHHLKICLTEATVEKTILETKLSTYI</sequence>
<evidence type="ECO:0000313" key="1">
    <source>
        <dbReference type="EMBL" id="SEM85872.1"/>
    </source>
</evidence>
<dbReference type="Proteomes" id="UP000198942">
    <property type="component" value="Unassembled WGS sequence"/>
</dbReference>
<dbReference type="Gene3D" id="1.20.1260.10">
    <property type="match status" value="1"/>
</dbReference>
<accession>A0A1H8BSZ1</accession>
<keyword evidence="2" id="KW-1185">Reference proteome</keyword>
<name>A0A1H8BSZ1_9SPHI</name>
<dbReference type="Pfam" id="PF05974">
    <property type="entry name" value="DUF892"/>
    <property type="match status" value="1"/>
</dbReference>
<gene>
    <name evidence="1" type="ORF">SAMN05192574_1011029</name>
</gene>
<dbReference type="InterPro" id="IPR010287">
    <property type="entry name" value="DUF892_YciF-like"/>
</dbReference>